<dbReference type="Gene3D" id="3.40.50.1820">
    <property type="entry name" value="alpha/beta hydrolase"/>
    <property type="match status" value="1"/>
</dbReference>
<dbReference type="PANTHER" id="PTHR43798:SF33">
    <property type="entry name" value="HYDROLASE, PUTATIVE (AFU_ORTHOLOGUE AFUA_2G14860)-RELATED"/>
    <property type="match status" value="1"/>
</dbReference>
<dbReference type="Proteomes" id="UP001501585">
    <property type="component" value="Unassembled WGS sequence"/>
</dbReference>
<dbReference type="EMBL" id="BAAAPC010000013">
    <property type="protein sequence ID" value="GAA2002454.1"/>
    <property type="molecule type" value="Genomic_DNA"/>
</dbReference>
<dbReference type="InterPro" id="IPR000073">
    <property type="entry name" value="AB_hydrolase_1"/>
</dbReference>
<organism evidence="2 3">
    <name type="scientific">Nocardiopsis rhodophaea</name>
    <dbReference type="NCBI Taxonomy" id="280238"/>
    <lineage>
        <taxon>Bacteria</taxon>
        <taxon>Bacillati</taxon>
        <taxon>Actinomycetota</taxon>
        <taxon>Actinomycetes</taxon>
        <taxon>Streptosporangiales</taxon>
        <taxon>Nocardiopsidaceae</taxon>
        <taxon>Nocardiopsis</taxon>
    </lineage>
</organism>
<dbReference type="InterPro" id="IPR029058">
    <property type="entry name" value="AB_hydrolase_fold"/>
</dbReference>
<gene>
    <name evidence="2" type="ORF">GCM10009799_31970</name>
</gene>
<dbReference type="SUPFAM" id="SSF53474">
    <property type="entry name" value="alpha/beta-Hydrolases"/>
    <property type="match status" value="1"/>
</dbReference>
<dbReference type="Pfam" id="PF00561">
    <property type="entry name" value="Abhydrolase_1"/>
    <property type="match status" value="1"/>
</dbReference>
<dbReference type="InterPro" id="IPR050266">
    <property type="entry name" value="AB_hydrolase_sf"/>
</dbReference>
<evidence type="ECO:0000313" key="2">
    <source>
        <dbReference type="EMBL" id="GAA2002454.1"/>
    </source>
</evidence>
<dbReference type="GO" id="GO:0016787">
    <property type="term" value="F:hydrolase activity"/>
    <property type="evidence" value="ECO:0007669"/>
    <property type="project" value="UniProtKB-KW"/>
</dbReference>
<protein>
    <submittedName>
        <fullName evidence="2">Alpha/beta hydrolase</fullName>
    </submittedName>
</protein>
<evidence type="ECO:0000313" key="3">
    <source>
        <dbReference type="Proteomes" id="UP001501585"/>
    </source>
</evidence>
<feature type="domain" description="AB hydrolase-1" evidence="1">
    <location>
        <begin position="25"/>
        <end position="135"/>
    </location>
</feature>
<name>A0ABN2T9V2_9ACTN</name>
<sequence length="252" mass="26801">MYATLTGDVTLRYVDMDPGTGSARPPVLLVHGFGSSYEMNWERTGWPTVLAGEGLRGIGIDLRGHGGSDKPHDDDAYLPEVLAADIERLLDALDVPRVDIISYSMGSRVTWEFALTRPERARRVVLGGFGPRNAFEGTDLDRLETDTSPFGDLFRMVTALPGADTAALAACVRGQASRPFTPDPAPTSVPLLFVAGEKDVMAEGVEDLAARSSAVGVVRVPGRDHATAVSARAFKTAATEFLARAAADTPTS</sequence>
<reference evidence="2 3" key="1">
    <citation type="journal article" date="2019" name="Int. J. Syst. Evol. Microbiol.">
        <title>The Global Catalogue of Microorganisms (GCM) 10K type strain sequencing project: providing services to taxonomists for standard genome sequencing and annotation.</title>
        <authorList>
            <consortium name="The Broad Institute Genomics Platform"/>
            <consortium name="The Broad Institute Genome Sequencing Center for Infectious Disease"/>
            <person name="Wu L."/>
            <person name="Ma J."/>
        </authorList>
    </citation>
    <scope>NUCLEOTIDE SEQUENCE [LARGE SCALE GENOMIC DNA]</scope>
    <source>
        <strain evidence="2 3">JCM 15313</strain>
    </source>
</reference>
<proteinExistence type="predicted"/>
<keyword evidence="3" id="KW-1185">Reference proteome</keyword>
<comment type="caution">
    <text evidence="2">The sequence shown here is derived from an EMBL/GenBank/DDBJ whole genome shotgun (WGS) entry which is preliminary data.</text>
</comment>
<dbReference type="PANTHER" id="PTHR43798">
    <property type="entry name" value="MONOACYLGLYCEROL LIPASE"/>
    <property type="match status" value="1"/>
</dbReference>
<keyword evidence="2" id="KW-0378">Hydrolase</keyword>
<accession>A0ABN2T9V2</accession>
<evidence type="ECO:0000259" key="1">
    <source>
        <dbReference type="Pfam" id="PF00561"/>
    </source>
</evidence>
<dbReference type="RefSeq" id="WP_344163296.1">
    <property type="nucleotide sequence ID" value="NZ_BAAAPC010000013.1"/>
</dbReference>